<dbReference type="Gene3D" id="3.10.180.10">
    <property type="entry name" value="2,3-Dihydroxybiphenyl 1,2-Dioxygenase, domain 1"/>
    <property type="match status" value="2"/>
</dbReference>
<sequence>MNHGGVPAEDAPPVAGPVVRWTHVFVDRPAAGLGTALGFWTAVTGTKPSEPRGDRGEFVTLLPAEGDAYVKAQGVQEGPGGAHLCLSVEDVPALVERALRLGAGLVADHGEWAVLRSPGGQPFCAVPWNGQSARPPVTEGPDGATSRLDQVSIDLAPDVFEAETVFWSGLTGWESLPGALPEFHLIRPPAGLPVRILLQRLGTGRPTSAHLDLACSDVEAVRARHEALGATTVGRGARWTVMRDPVGGVYCLTGRDPATGSLPQGSGRH</sequence>
<keyword evidence="3" id="KW-1185">Reference proteome</keyword>
<proteinExistence type="predicted"/>
<feature type="domain" description="Glyoxalase-like" evidence="1">
    <location>
        <begin position="24"/>
        <end position="125"/>
    </location>
</feature>
<dbReference type="AlphaFoldDB" id="A0A7J5D7X9"/>
<comment type="caution">
    <text evidence="2">The sequence shown here is derived from an EMBL/GenBank/DDBJ whole genome shotgun (WGS) entry which is preliminary data.</text>
</comment>
<dbReference type="PANTHER" id="PTHR35908">
    <property type="entry name" value="HYPOTHETICAL FUSION PROTEIN"/>
    <property type="match status" value="1"/>
</dbReference>
<dbReference type="CDD" id="cd06587">
    <property type="entry name" value="VOC"/>
    <property type="match status" value="1"/>
</dbReference>
<dbReference type="EMBL" id="WBKG01000032">
    <property type="protein sequence ID" value="KAB1981903.1"/>
    <property type="molecule type" value="Genomic_DNA"/>
</dbReference>
<dbReference type="InterPro" id="IPR029068">
    <property type="entry name" value="Glyas_Bleomycin-R_OHBP_Dase"/>
</dbReference>
<organism evidence="2 3">
    <name type="scientific">Streptomyces triticiradicis</name>
    <dbReference type="NCBI Taxonomy" id="2651189"/>
    <lineage>
        <taxon>Bacteria</taxon>
        <taxon>Bacillati</taxon>
        <taxon>Actinomycetota</taxon>
        <taxon>Actinomycetes</taxon>
        <taxon>Kitasatosporales</taxon>
        <taxon>Streptomycetaceae</taxon>
        <taxon>Streptomyces</taxon>
    </lineage>
</organism>
<dbReference type="Proteomes" id="UP000442990">
    <property type="component" value="Unassembled WGS sequence"/>
</dbReference>
<reference evidence="2 3" key="1">
    <citation type="submission" date="2019-09" db="EMBL/GenBank/DDBJ databases">
        <title>Isolation and identification of active actinomycetes.</title>
        <authorList>
            <person name="Yu Z."/>
            <person name="Han C."/>
            <person name="Yu B."/>
        </authorList>
    </citation>
    <scope>NUCLEOTIDE SEQUENCE [LARGE SCALE GENOMIC DNA]</scope>
    <source>
        <strain evidence="2 3">NEAU-H2</strain>
    </source>
</reference>
<name>A0A7J5D7X9_9ACTN</name>
<dbReference type="SUPFAM" id="SSF54593">
    <property type="entry name" value="Glyoxalase/Bleomycin resistance protein/Dihydroxybiphenyl dioxygenase"/>
    <property type="match status" value="2"/>
</dbReference>
<dbReference type="PANTHER" id="PTHR35908:SF1">
    <property type="entry name" value="CONSERVED PROTEIN"/>
    <property type="match status" value="1"/>
</dbReference>
<protein>
    <submittedName>
        <fullName evidence="2">VOC family protein</fullName>
    </submittedName>
</protein>
<evidence type="ECO:0000313" key="2">
    <source>
        <dbReference type="EMBL" id="KAB1981903.1"/>
    </source>
</evidence>
<feature type="domain" description="Glyoxalase-like" evidence="1">
    <location>
        <begin position="152"/>
        <end position="253"/>
    </location>
</feature>
<dbReference type="InterPro" id="IPR041581">
    <property type="entry name" value="Glyoxalase_6"/>
</dbReference>
<gene>
    <name evidence="2" type="ORF">F8144_31500</name>
</gene>
<dbReference type="Pfam" id="PF18029">
    <property type="entry name" value="Glyoxalase_6"/>
    <property type="match status" value="2"/>
</dbReference>
<evidence type="ECO:0000313" key="3">
    <source>
        <dbReference type="Proteomes" id="UP000442990"/>
    </source>
</evidence>
<dbReference type="RefSeq" id="WP_151472855.1">
    <property type="nucleotide sequence ID" value="NZ_WBKG01000032.1"/>
</dbReference>
<accession>A0A7J5D7X9</accession>
<evidence type="ECO:0000259" key="1">
    <source>
        <dbReference type="Pfam" id="PF18029"/>
    </source>
</evidence>